<evidence type="ECO:0000256" key="2">
    <source>
        <dbReference type="ARBA" id="ARBA00022630"/>
    </source>
</evidence>
<evidence type="ECO:0000256" key="1">
    <source>
        <dbReference type="ARBA" id="ARBA00001974"/>
    </source>
</evidence>
<accession>S8DDX8</accession>
<comment type="cofactor">
    <cofactor evidence="1">
        <name>FAD</name>
        <dbReference type="ChEBI" id="CHEBI:57692"/>
    </cofactor>
</comment>
<dbReference type="PANTHER" id="PTHR47470:SF1">
    <property type="entry name" value="FAD-DEPENDENT OXIDOREDUCTASE 2 FAD BINDING DOMAIN-CONTAINING PROTEIN"/>
    <property type="match status" value="1"/>
</dbReference>
<dbReference type="PANTHER" id="PTHR47470">
    <property type="entry name" value="CHOLESTEROL OXIDASE"/>
    <property type="match status" value="1"/>
</dbReference>
<dbReference type="Gene3D" id="3.40.50.1820">
    <property type="entry name" value="alpha/beta hydrolase"/>
    <property type="match status" value="1"/>
</dbReference>
<dbReference type="InterPro" id="IPR052542">
    <property type="entry name" value="Cholesterol_Oxidase"/>
</dbReference>
<dbReference type="SUPFAM" id="SSF53474">
    <property type="entry name" value="alpha/beta-Hydrolases"/>
    <property type="match status" value="1"/>
</dbReference>
<gene>
    <name evidence="5" type="ORF">M569_13832</name>
</gene>
<reference evidence="5 6" key="1">
    <citation type="journal article" date="2013" name="BMC Genomics">
        <title>The miniature genome of a carnivorous plant Genlisea aurea contains a low number of genes and short non-coding sequences.</title>
        <authorList>
            <person name="Leushkin E.V."/>
            <person name="Sutormin R.A."/>
            <person name="Nabieva E.R."/>
            <person name="Penin A.A."/>
            <person name="Kondrashov A.S."/>
            <person name="Logacheva M.D."/>
        </authorList>
    </citation>
    <scope>NUCLEOTIDE SEQUENCE [LARGE SCALE GENOMIC DNA]</scope>
</reference>
<comment type="caution">
    <text evidence="5">The sequence shown here is derived from an EMBL/GenBank/DDBJ whole genome shotgun (WGS) entry which is preliminary data.</text>
</comment>
<dbReference type="EMBL" id="AUSU01007176">
    <property type="protein sequence ID" value="EPS60968.1"/>
    <property type="molecule type" value="Genomic_DNA"/>
</dbReference>
<organism evidence="5 6">
    <name type="scientific">Genlisea aurea</name>
    <dbReference type="NCBI Taxonomy" id="192259"/>
    <lineage>
        <taxon>Eukaryota</taxon>
        <taxon>Viridiplantae</taxon>
        <taxon>Streptophyta</taxon>
        <taxon>Embryophyta</taxon>
        <taxon>Tracheophyta</taxon>
        <taxon>Spermatophyta</taxon>
        <taxon>Magnoliopsida</taxon>
        <taxon>eudicotyledons</taxon>
        <taxon>Gunneridae</taxon>
        <taxon>Pentapetalae</taxon>
        <taxon>asterids</taxon>
        <taxon>lamiids</taxon>
        <taxon>Lamiales</taxon>
        <taxon>Lentibulariaceae</taxon>
        <taxon>Genlisea</taxon>
    </lineage>
</organism>
<dbReference type="AlphaFoldDB" id="S8DDX8"/>
<protein>
    <recommendedName>
        <fullName evidence="7">AB hydrolase-1 domain-containing protein</fullName>
    </recommendedName>
</protein>
<name>S8DDX8_9LAMI</name>
<dbReference type="GO" id="GO:0016491">
    <property type="term" value="F:oxidoreductase activity"/>
    <property type="evidence" value="ECO:0007669"/>
    <property type="project" value="UniProtKB-KW"/>
</dbReference>
<keyword evidence="2" id="KW-0285">Flavoprotein</keyword>
<feature type="non-terminal residue" evidence="5">
    <location>
        <position position="297"/>
    </location>
</feature>
<dbReference type="InterPro" id="IPR029058">
    <property type="entry name" value="AB_hydrolase_fold"/>
</dbReference>
<feature type="non-terminal residue" evidence="5">
    <location>
        <position position="1"/>
    </location>
</feature>
<sequence length="297" mass="33648">TEPTDLVRTLLRDGHDVWLLHPRLHWSVASNDFTIEDIGRFDIPTGIGKMNESYGDSTKIHVIGHCVGGLALHIGLMGGHVSTKRIASLTCSNSSMFYKLTTSSLVKLWVPLLPISMMILGDDTILPMLEESPASFRHRALKQIARTIPRHERCTCDECEVVSGIFGNAFWHENVSPATHRWLNRANLPKLPMSGFRHLRKICNAGFVVDGDGRNRYLMHPERMAFPTMYVSGGRTLLVTPETSFLAEKYMKMHQPSFRHERVVVDGYGHSDLWIGEKSAEKVFPHVRKHIRLAEEE</sequence>
<keyword evidence="3" id="KW-0274">FAD</keyword>
<dbReference type="Proteomes" id="UP000015453">
    <property type="component" value="Unassembled WGS sequence"/>
</dbReference>
<evidence type="ECO:0000256" key="3">
    <source>
        <dbReference type="ARBA" id="ARBA00022827"/>
    </source>
</evidence>
<evidence type="ECO:0000313" key="5">
    <source>
        <dbReference type="EMBL" id="EPS60968.1"/>
    </source>
</evidence>
<evidence type="ECO:0000256" key="4">
    <source>
        <dbReference type="ARBA" id="ARBA00023002"/>
    </source>
</evidence>
<proteinExistence type="predicted"/>
<keyword evidence="4" id="KW-0560">Oxidoreductase</keyword>
<evidence type="ECO:0008006" key="7">
    <source>
        <dbReference type="Google" id="ProtNLM"/>
    </source>
</evidence>
<keyword evidence="6" id="KW-1185">Reference proteome</keyword>
<evidence type="ECO:0000313" key="6">
    <source>
        <dbReference type="Proteomes" id="UP000015453"/>
    </source>
</evidence>
<dbReference type="OrthoDB" id="9974421at2759"/>